<keyword evidence="6" id="KW-0129">CBS domain</keyword>
<organism evidence="11">
    <name type="scientific">freshwater metagenome</name>
    <dbReference type="NCBI Taxonomy" id="449393"/>
    <lineage>
        <taxon>unclassified sequences</taxon>
        <taxon>metagenomes</taxon>
        <taxon>ecological metagenomes</taxon>
    </lineage>
</organism>
<dbReference type="Gene3D" id="3.30.465.10">
    <property type="match status" value="1"/>
</dbReference>
<dbReference type="Pfam" id="PF03471">
    <property type="entry name" value="CorC_HlyC"/>
    <property type="match status" value="1"/>
</dbReference>
<dbReference type="EMBL" id="CAFBLQ010000038">
    <property type="protein sequence ID" value="CAB4866203.1"/>
    <property type="molecule type" value="Genomic_DNA"/>
</dbReference>
<keyword evidence="2" id="KW-1003">Cell membrane</keyword>
<dbReference type="InterPro" id="IPR044751">
    <property type="entry name" value="Ion_transp-like_CBS"/>
</dbReference>
<keyword evidence="4" id="KW-0677">Repeat</keyword>
<dbReference type="Gene3D" id="3.10.580.10">
    <property type="entry name" value="CBS-domain"/>
    <property type="match status" value="1"/>
</dbReference>
<dbReference type="InterPro" id="IPR005170">
    <property type="entry name" value="Transptr-assoc_dom"/>
</dbReference>
<proteinExistence type="predicted"/>
<feature type="domain" description="CNNM transmembrane" evidence="10">
    <location>
        <begin position="1"/>
        <end position="199"/>
    </location>
</feature>
<dbReference type="InterPro" id="IPR002550">
    <property type="entry name" value="CNNM"/>
</dbReference>
<dbReference type="FunFam" id="3.10.580.10:FF:000002">
    <property type="entry name" value="Magnesium/cobalt efflux protein CorC"/>
    <property type="match status" value="1"/>
</dbReference>
<dbReference type="GO" id="GO:0005886">
    <property type="term" value="C:plasma membrane"/>
    <property type="evidence" value="ECO:0007669"/>
    <property type="project" value="UniProtKB-SubCell"/>
</dbReference>
<dbReference type="Pfam" id="PF01595">
    <property type="entry name" value="CNNM"/>
    <property type="match status" value="1"/>
</dbReference>
<dbReference type="SMART" id="SM00116">
    <property type="entry name" value="CBS"/>
    <property type="match status" value="2"/>
</dbReference>
<gene>
    <name evidence="11" type="ORF">UFOPK3423_00498</name>
</gene>
<feature type="domain" description="CBS" evidence="9">
    <location>
        <begin position="218"/>
        <end position="280"/>
    </location>
</feature>
<dbReference type="InterPro" id="IPR051676">
    <property type="entry name" value="UPF0053_domain"/>
</dbReference>
<evidence type="ECO:0000256" key="1">
    <source>
        <dbReference type="ARBA" id="ARBA00004651"/>
    </source>
</evidence>
<dbReference type="Pfam" id="PF00571">
    <property type="entry name" value="CBS"/>
    <property type="match status" value="2"/>
</dbReference>
<feature type="transmembrane region" description="Helical" evidence="8">
    <location>
        <begin position="97"/>
        <end position="117"/>
    </location>
</feature>
<protein>
    <submittedName>
        <fullName evidence="11">Unannotated protein</fullName>
    </submittedName>
</protein>
<dbReference type="SUPFAM" id="SSF56176">
    <property type="entry name" value="FAD-binding/transporter-associated domain-like"/>
    <property type="match status" value="1"/>
</dbReference>
<evidence type="ECO:0000256" key="2">
    <source>
        <dbReference type="ARBA" id="ARBA00022475"/>
    </source>
</evidence>
<sequence length="437" mass="46358">MTALLLLAVLLLVLINGFFVAAEFALVRASPPRLHEAAEEGLRGAARAETQQKDLSRYLSACQFGITLASLGIGFLGEPAVATLFEPLFGGPLSHGAAVGISIAIAYVLVTAVHVIAGEQVPKIFAIVRAETVARSVSRPLGLFELAMRPFIGALDGAANGLLRVVRIDPADVHDAANAEDVKLLITQATVGGKLDAGEAGMLRGVFHLHEQEARQVMTPLPAVITVDVSDDVETALRACVSSGHTRLVVVEDENADHVRGTVHANSLARRYMADGPGASIEPLVKPALIIPETKPLDDLLADLQHERLSLAVVVDEYGRTAGIVTVEDIVEEVVGEIDDETDPAGGAVRRLAEGDWYVRGHVAATDLIDHGINIPVETESYNSVGGLVFDALGRLPKRGDTVKVEGYSIRVESVRENRVEAVRIRPRPGTGAAPTD</sequence>
<evidence type="ECO:0000259" key="9">
    <source>
        <dbReference type="PROSITE" id="PS51371"/>
    </source>
</evidence>
<keyword evidence="7 8" id="KW-0472">Membrane</keyword>
<evidence type="ECO:0000256" key="8">
    <source>
        <dbReference type="SAM" id="Phobius"/>
    </source>
</evidence>
<dbReference type="GO" id="GO:0050660">
    <property type="term" value="F:flavin adenine dinucleotide binding"/>
    <property type="evidence" value="ECO:0007669"/>
    <property type="project" value="InterPro"/>
</dbReference>
<evidence type="ECO:0000256" key="5">
    <source>
        <dbReference type="ARBA" id="ARBA00022989"/>
    </source>
</evidence>
<dbReference type="PANTHER" id="PTHR43099:SF5">
    <property type="entry name" value="HLYC_CORC FAMILY TRANSPORTER"/>
    <property type="match status" value="1"/>
</dbReference>
<evidence type="ECO:0000256" key="7">
    <source>
        <dbReference type="ARBA" id="ARBA00023136"/>
    </source>
</evidence>
<dbReference type="PROSITE" id="PS51846">
    <property type="entry name" value="CNNM"/>
    <property type="match status" value="1"/>
</dbReference>
<dbReference type="SUPFAM" id="SSF54631">
    <property type="entry name" value="CBS-domain pair"/>
    <property type="match status" value="1"/>
</dbReference>
<name>A0A6J7DG85_9ZZZZ</name>
<feature type="domain" description="CBS" evidence="9">
    <location>
        <begin position="284"/>
        <end position="341"/>
    </location>
</feature>
<reference evidence="11" key="1">
    <citation type="submission" date="2020-05" db="EMBL/GenBank/DDBJ databases">
        <authorList>
            <person name="Chiriac C."/>
            <person name="Salcher M."/>
            <person name="Ghai R."/>
            <person name="Kavagutti S V."/>
        </authorList>
    </citation>
    <scope>NUCLEOTIDE SEQUENCE</scope>
</reference>
<comment type="subcellular location">
    <subcellularLocation>
        <location evidence="1">Cell membrane</location>
        <topology evidence="1">Multi-pass membrane protein</topology>
    </subcellularLocation>
</comment>
<feature type="transmembrane region" description="Helical" evidence="8">
    <location>
        <begin position="64"/>
        <end position="85"/>
    </location>
</feature>
<accession>A0A6J7DG85</accession>
<dbReference type="PANTHER" id="PTHR43099">
    <property type="entry name" value="UPF0053 PROTEIN YRKA"/>
    <property type="match status" value="1"/>
</dbReference>
<dbReference type="CDD" id="cd04590">
    <property type="entry name" value="CBS_pair_CorC_HlyC_assoc"/>
    <property type="match status" value="1"/>
</dbReference>
<evidence type="ECO:0000313" key="11">
    <source>
        <dbReference type="EMBL" id="CAB4866203.1"/>
    </source>
</evidence>
<dbReference type="InterPro" id="IPR046342">
    <property type="entry name" value="CBS_dom_sf"/>
</dbReference>
<dbReference type="InterPro" id="IPR016169">
    <property type="entry name" value="FAD-bd_PCMH_sub2"/>
</dbReference>
<dbReference type="PROSITE" id="PS51371">
    <property type="entry name" value="CBS"/>
    <property type="match status" value="2"/>
</dbReference>
<dbReference type="SMART" id="SM01091">
    <property type="entry name" value="CorC_HlyC"/>
    <property type="match status" value="1"/>
</dbReference>
<dbReference type="InterPro" id="IPR000644">
    <property type="entry name" value="CBS_dom"/>
</dbReference>
<keyword evidence="3 8" id="KW-0812">Transmembrane</keyword>
<evidence type="ECO:0000256" key="4">
    <source>
        <dbReference type="ARBA" id="ARBA00022737"/>
    </source>
</evidence>
<evidence type="ECO:0000259" key="10">
    <source>
        <dbReference type="PROSITE" id="PS51846"/>
    </source>
</evidence>
<keyword evidence="5 8" id="KW-1133">Transmembrane helix</keyword>
<evidence type="ECO:0000256" key="6">
    <source>
        <dbReference type="ARBA" id="ARBA00023122"/>
    </source>
</evidence>
<dbReference type="AlphaFoldDB" id="A0A6J7DG85"/>
<evidence type="ECO:0000256" key="3">
    <source>
        <dbReference type="ARBA" id="ARBA00022692"/>
    </source>
</evidence>
<dbReference type="InterPro" id="IPR036318">
    <property type="entry name" value="FAD-bd_PCMH-like_sf"/>
</dbReference>